<accession>A0A918NVE9</accession>
<dbReference type="RefSeq" id="WP_190193583.1">
    <property type="nucleotide sequence ID" value="NZ_BMVU01000041.1"/>
</dbReference>
<evidence type="ECO:0000313" key="3">
    <source>
        <dbReference type="Proteomes" id="UP000619244"/>
    </source>
</evidence>
<keyword evidence="3" id="KW-1185">Reference proteome</keyword>
<reference evidence="2" key="2">
    <citation type="submission" date="2020-09" db="EMBL/GenBank/DDBJ databases">
        <authorList>
            <person name="Sun Q."/>
            <person name="Ohkuma M."/>
        </authorList>
    </citation>
    <scope>NUCLEOTIDE SEQUENCE</scope>
    <source>
        <strain evidence="2">JCM 4790</strain>
    </source>
</reference>
<feature type="region of interest" description="Disordered" evidence="1">
    <location>
        <begin position="23"/>
        <end position="59"/>
    </location>
</feature>
<gene>
    <name evidence="2" type="ORF">GCM10010358_61270</name>
</gene>
<sequence length="121" mass="12202">MADGALPLACAPGPVGVGEPAAPVDPVFGAPPGAMGVRGPDPAEDVPGGQRSGPHHADDRCTEAATLWTEVAALIAKAGETGDAQSPARTGAVLCDLARIEREAMRALNRLSSEAPRVTRS</sequence>
<dbReference type="EMBL" id="BMVU01000041">
    <property type="protein sequence ID" value="GGX99364.1"/>
    <property type="molecule type" value="Genomic_DNA"/>
</dbReference>
<proteinExistence type="predicted"/>
<dbReference type="Proteomes" id="UP000619244">
    <property type="component" value="Unassembled WGS sequence"/>
</dbReference>
<evidence type="ECO:0000313" key="2">
    <source>
        <dbReference type="EMBL" id="GGX99364.1"/>
    </source>
</evidence>
<dbReference type="AlphaFoldDB" id="A0A918NVE9"/>
<name>A0A918NVE9_9ACTN</name>
<protein>
    <submittedName>
        <fullName evidence="2">Uncharacterized protein</fullName>
    </submittedName>
</protein>
<evidence type="ECO:0000256" key="1">
    <source>
        <dbReference type="SAM" id="MobiDB-lite"/>
    </source>
</evidence>
<comment type="caution">
    <text evidence="2">The sequence shown here is derived from an EMBL/GenBank/DDBJ whole genome shotgun (WGS) entry which is preliminary data.</text>
</comment>
<reference evidence="2" key="1">
    <citation type="journal article" date="2014" name="Int. J. Syst. Evol. Microbiol.">
        <title>Complete genome sequence of Corynebacterium casei LMG S-19264T (=DSM 44701T), isolated from a smear-ripened cheese.</title>
        <authorList>
            <consortium name="US DOE Joint Genome Institute (JGI-PGF)"/>
            <person name="Walter F."/>
            <person name="Albersmeier A."/>
            <person name="Kalinowski J."/>
            <person name="Ruckert C."/>
        </authorList>
    </citation>
    <scope>NUCLEOTIDE SEQUENCE</scope>
    <source>
        <strain evidence="2">JCM 4790</strain>
    </source>
</reference>
<organism evidence="2 3">
    <name type="scientific">Streptomyces minutiscleroticus</name>
    <dbReference type="NCBI Taxonomy" id="68238"/>
    <lineage>
        <taxon>Bacteria</taxon>
        <taxon>Bacillati</taxon>
        <taxon>Actinomycetota</taxon>
        <taxon>Actinomycetes</taxon>
        <taxon>Kitasatosporales</taxon>
        <taxon>Streptomycetaceae</taxon>
        <taxon>Streptomyces</taxon>
    </lineage>
</organism>